<proteinExistence type="predicted"/>
<dbReference type="Proteomes" id="UP001497522">
    <property type="component" value="Chromosome 12"/>
</dbReference>
<keyword evidence="2" id="KW-1185">Reference proteome</keyword>
<accession>A0ABP1AHF7</accession>
<name>A0ABP1AHF7_9BRYO</name>
<sequence length="67" mass="7497">MRLCVKVVAAKQQRPTTSRASTSTTSTRPDVVLFKFATNEDRQVVLQGRNGLTRTKLGLDENFMPTQ</sequence>
<organism evidence="1 2">
    <name type="scientific">Sphagnum jensenii</name>
    <dbReference type="NCBI Taxonomy" id="128206"/>
    <lineage>
        <taxon>Eukaryota</taxon>
        <taxon>Viridiplantae</taxon>
        <taxon>Streptophyta</taxon>
        <taxon>Embryophyta</taxon>
        <taxon>Bryophyta</taxon>
        <taxon>Sphagnophytina</taxon>
        <taxon>Sphagnopsida</taxon>
        <taxon>Sphagnales</taxon>
        <taxon>Sphagnaceae</taxon>
        <taxon>Sphagnum</taxon>
    </lineage>
</organism>
<evidence type="ECO:0000313" key="1">
    <source>
        <dbReference type="EMBL" id="CAK9861968.1"/>
    </source>
</evidence>
<protein>
    <submittedName>
        <fullName evidence="1">Uncharacterized protein</fullName>
    </submittedName>
</protein>
<gene>
    <name evidence="1" type="ORF">CSSPJE1EN2_LOCUS4963</name>
</gene>
<reference evidence="1" key="1">
    <citation type="submission" date="2024-03" db="EMBL/GenBank/DDBJ databases">
        <authorList>
            <consortium name="ELIXIR-Norway"/>
            <consortium name="Elixir Norway"/>
        </authorList>
    </citation>
    <scope>NUCLEOTIDE SEQUENCE</scope>
</reference>
<evidence type="ECO:0000313" key="2">
    <source>
        <dbReference type="Proteomes" id="UP001497522"/>
    </source>
</evidence>
<dbReference type="EMBL" id="OZ023713">
    <property type="protein sequence ID" value="CAK9861968.1"/>
    <property type="molecule type" value="Genomic_DNA"/>
</dbReference>